<evidence type="ECO:0000256" key="3">
    <source>
        <dbReference type="PIRSR" id="PIRSR000137-1"/>
    </source>
</evidence>
<keyword evidence="2" id="KW-0325">Glycoprotein</keyword>
<comment type="similarity">
    <text evidence="1 5">Belongs to the GMC oxidoreductase family.</text>
</comment>
<dbReference type="GO" id="GO:0016614">
    <property type="term" value="F:oxidoreductase activity, acting on CH-OH group of donors"/>
    <property type="evidence" value="ECO:0007669"/>
    <property type="project" value="InterPro"/>
</dbReference>
<dbReference type="Gene3D" id="3.30.560.10">
    <property type="entry name" value="Glucose Oxidase, domain 3"/>
    <property type="match status" value="1"/>
</dbReference>
<dbReference type="Proteomes" id="UP000813427">
    <property type="component" value="Unassembled WGS sequence"/>
</dbReference>
<feature type="signal peptide" evidence="6">
    <location>
        <begin position="1"/>
        <end position="19"/>
    </location>
</feature>
<feature type="binding site" evidence="4">
    <location>
        <begin position="624"/>
        <end position="625"/>
    </location>
    <ligand>
        <name>FAD</name>
        <dbReference type="ChEBI" id="CHEBI:57692"/>
    </ligand>
</feature>
<gene>
    <name evidence="9" type="ORF">BKA59DRAFT_394401</name>
</gene>
<keyword evidence="6" id="KW-0732">Signal</keyword>
<sequence length="644" mass="70588">MRSFFSVCASLALVQHAATLDLTNSVLSPFYNSINSLLKGDGLSEAALGVIGGVLGEDQEFDYVVAGGGTAGNVMGTRLAQAGYKVAIIEAGGFYEISKPLLSTAPGGDIIGTGFNTLDSIPTVDWVFETEPQAGANNRKFHYARGRCLGGSSALNFMIYHRGSTGTYDRWADLVGDDSYRYATYLDTYFKNSTTFTPPNTRKRPANATIGTKYIAEDFETIRDGGPVQVSYSFWVSAWATWLEKGLKAVGLKSIAGFNSGELLGYHYTQTTIDPKTATRSSSTEYIYKAKSEGLDNLKVFTRTQATKVLFDDDKKAIGLEVSFKGVKYTLKAKKEVVLSAGAFQSPQLLMVSGIGPKETLNKFDIKPVSILEGVGQNMWDHIFFGPSYQVGFETLNAVLRSPISLAKAVTQYTLSKSGPLTSNIIEFIGWEKLPNKYRTKFSPETEKALAQFPDDWGEVEYLGANGFLGNFEWPILQQPLDGKQYATMLGAMVAPISRGNVTISSNSGLDKPIINPNWLTAKADQEAAIAWFRRMRDVWETKELKSVAIGSEYWPGKEVQTDEKVLEMVRDSLMTVWHAACTCKMGKKRDTTAVVDNLARVFGVQGLRVVDASSMALLPPGHPQSTIYAFAEKIADDIIKQRK</sequence>
<evidence type="ECO:0000313" key="10">
    <source>
        <dbReference type="Proteomes" id="UP000813427"/>
    </source>
</evidence>
<dbReference type="PROSITE" id="PS00623">
    <property type="entry name" value="GMC_OXRED_1"/>
    <property type="match status" value="1"/>
</dbReference>
<dbReference type="Pfam" id="PF05199">
    <property type="entry name" value="GMC_oxred_C"/>
    <property type="match status" value="1"/>
</dbReference>
<evidence type="ECO:0000313" key="9">
    <source>
        <dbReference type="EMBL" id="KAH7252823.1"/>
    </source>
</evidence>
<keyword evidence="5" id="KW-0285">Flavoprotein</keyword>
<dbReference type="Gene3D" id="3.50.50.60">
    <property type="entry name" value="FAD/NAD(P)-binding domain"/>
    <property type="match status" value="1"/>
</dbReference>
<dbReference type="InterPro" id="IPR000172">
    <property type="entry name" value="GMC_OxRdtase_N"/>
</dbReference>
<evidence type="ECO:0000259" key="7">
    <source>
        <dbReference type="PROSITE" id="PS00623"/>
    </source>
</evidence>
<dbReference type="PIRSF" id="PIRSF000137">
    <property type="entry name" value="Alcohol_oxidase"/>
    <property type="match status" value="1"/>
</dbReference>
<dbReference type="EMBL" id="JAGPXF010000003">
    <property type="protein sequence ID" value="KAH7252823.1"/>
    <property type="molecule type" value="Genomic_DNA"/>
</dbReference>
<name>A0A8K0S344_9HYPO</name>
<evidence type="ECO:0000256" key="5">
    <source>
        <dbReference type="RuleBase" id="RU003968"/>
    </source>
</evidence>
<feature type="domain" description="Glucose-methanol-choline oxidoreductase N-terminal" evidence="8">
    <location>
        <begin position="342"/>
        <end position="356"/>
    </location>
</feature>
<evidence type="ECO:0000256" key="4">
    <source>
        <dbReference type="PIRSR" id="PIRSR000137-2"/>
    </source>
</evidence>
<dbReference type="PANTHER" id="PTHR11552">
    <property type="entry name" value="GLUCOSE-METHANOL-CHOLINE GMC OXIDOREDUCTASE"/>
    <property type="match status" value="1"/>
</dbReference>
<comment type="cofactor">
    <cofactor evidence="4">
        <name>FAD</name>
        <dbReference type="ChEBI" id="CHEBI:57692"/>
    </cofactor>
</comment>
<dbReference type="InterPro" id="IPR012132">
    <property type="entry name" value="GMC_OxRdtase"/>
</dbReference>
<dbReference type="OrthoDB" id="269227at2759"/>
<dbReference type="GO" id="GO:0050660">
    <property type="term" value="F:flavin adenine dinucleotide binding"/>
    <property type="evidence" value="ECO:0007669"/>
    <property type="project" value="InterPro"/>
</dbReference>
<accession>A0A8K0S344</accession>
<feature type="chain" id="PRO_5035471292" description="Glucose-methanol-choline oxidoreductase N-terminal domain-containing protein" evidence="6">
    <location>
        <begin position="20"/>
        <end position="644"/>
    </location>
</feature>
<dbReference type="SUPFAM" id="SSF54373">
    <property type="entry name" value="FAD-linked reductases, C-terminal domain"/>
    <property type="match status" value="1"/>
</dbReference>
<dbReference type="InterPro" id="IPR036188">
    <property type="entry name" value="FAD/NAD-bd_sf"/>
</dbReference>
<proteinExistence type="inferred from homology"/>
<dbReference type="InterPro" id="IPR007867">
    <property type="entry name" value="GMC_OxRtase_C"/>
</dbReference>
<evidence type="ECO:0000256" key="2">
    <source>
        <dbReference type="ARBA" id="ARBA00023180"/>
    </source>
</evidence>
<dbReference type="SUPFAM" id="SSF51905">
    <property type="entry name" value="FAD/NAD(P)-binding domain"/>
    <property type="match status" value="1"/>
</dbReference>
<dbReference type="PANTHER" id="PTHR11552:SF138">
    <property type="entry name" value="DEHYDROGENASE PKFF-RELATED"/>
    <property type="match status" value="1"/>
</dbReference>
<dbReference type="GO" id="GO:0044550">
    <property type="term" value="P:secondary metabolite biosynthetic process"/>
    <property type="evidence" value="ECO:0007669"/>
    <property type="project" value="TreeGrafter"/>
</dbReference>
<feature type="active site" description="Proton acceptor" evidence="3">
    <location>
        <position position="623"/>
    </location>
</feature>
<feature type="domain" description="Glucose-methanol-choline oxidoreductase N-terminal" evidence="7">
    <location>
        <begin position="146"/>
        <end position="169"/>
    </location>
</feature>
<feature type="active site" description="Proton donor" evidence="3">
    <location>
        <position position="579"/>
    </location>
</feature>
<protein>
    <recommendedName>
        <fullName evidence="7 8">Glucose-methanol-choline oxidoreductase N-terminal domain-containing protein</fullName>
    </recommendedName>
</protein>
<feature type="binding site" evidence="4">
    <location>
        <begin position="578"/>
        <end position="579"/>
    </location>
    <ligand>
        <name>FAD</name>
        <dbReference type="ChEBI" id="CHEBI:57692"/>
    </ligand>
</feature>
<organism evidence="9 10">
    <name type="scientific">Fusarium tricinctum</name>
    <dbReference type="NCBI Taxonomy" id="61284"/>
    <lineage>
        <taxon>Eukaryota</taxon>
        <taxon>Fungi</taxon>
        <taxon>Dikarya</taxon>
        <taxon>Ascomycota</taxon>
        <taxon>Pezizomycotina</taxon>
        <taxon>Sordariomycetes</taxon>
        <taxon>Hypocreomycetidae</taxon>
        <taxon>Hypocreales</taxon>
        <taxon>Nectriaceae</taxon>
        <taxon>Fusarium</taxon>
        <taxon>Fusarium tricinctum species complex</taxon>
    </lineage>
</organism>
<keyword evidence="4 5" id="KW-0274">FAD</keyword>
<comment type="caution">
    <text evidence="9">The sequence shown here is derived from an EMBL/GenBank/DDBJ whole genome shotgun (WGS) entry which is preliminary data.</text>
</comment>
<dbReference type="PROSITE" id="PS00624">
    <property type="entry name" value="GMC_OXRED_2"/>
    <property type="match status" value="1"/>
</dbReference>
<dbReference type="AlphaFoldDB" id="A0A8K0S344"/>
<dbReference type="Pfam" id="PF00732">
    <property type="entry name" value="GMC_oxred_N"/>
    <property type="match status" value="1"/>
</dbReference>
<evidence type="ECO:0000259" key="8">
    <source>
        <dbReference type="PROSITE" id="PS00624"/>
    </source>
</evidence>
<evidence type="ECO:0000256" key="6">
    <source>
        <dbReference type="SAM" id="SignalP"/>
    </source>
</evidence>
<evidence type="ECO:0000256" key="1">
    <source>
        <dbReference type="ARBA" id="ARBA00010790"/>
    </source>
</evidence>
<keyword evidence="10" id="KW-1185">Reference proteome</keyword>
<reference evidence="9" key="1">
    <citation type="journal article" date="2021" name="Nat. Commun.">
        <title>Genetic determinants of endophytism in the Arabidopsis root mycobiome.</title>
        <authorList>
            <person name="Mesny F."/>
            <person name="Miyauchi S."/>
            <person name="Thiergart T."/>
            <person name="Pickel B."/>
            <person name="Atanasova L."/>
            <person name="Karlsson M."/>
            <person name="Huettel B."/>
            <person name="Barry K.W."/>
            <person name="Haridas S."/>
            <person name="Chen C."/>
            <person name="Bauer D."/>
            <person name="Andreopoulos W."/>
            <person name="Pangilinan J."/>
            <person name="LaButti K."/>
            <person name="Riley R."/>
            <person name="Lipzen A."/>
            <person name="Clum A."/>
            <person name="Drula E."/>
            <person name="Henrissat B."/>
            <person name="Kohler A."/>
            <person name="Grigoriev I.V."/>
            <person name="Martin F.M."/>
            <person name="Hacquard S."/>
        </authorList>
    </citation>
    <scope>NUCLEOTIDE SEQUENCE</scope>
    <source>
        <strain evidence="9">MPI-SDFR-AT-0068</strain>
    </source>
</reference>